<dbReference type="InterPro" id="IPR001611">
    <property type="entry name" value="Leu-rich_rpt"/>
</dbReference>
<dbReference type="AlphaFoldDB" id="A0A9J6BLB9"/>
<keyword evidence="4" id="KW-0732">Signal</keyword>
<dbReference type="PROSITE" id="PS51450">
    <property type="entry name" value="LRR"/>
    <property type="match status" value="2"/>
</dbReference>
<dbReference type="EMBL" id="JADBJN010000003">
    <property type="protein sequence ID" value="KAG5670415.1"/>
    <property type="molecule type" value="Genomic_DNA"/>
</dbReference>
<proteinExistence type="predicted"/>
<keyword evidence="2" id="KW-0677">Repeat</keyword>
<keyword evidence="3" id="KW-0472">Membrane</keyword>
<dbReference type="SUPFAM" id="SSF52058">
    <property type="entry name" value="L domain-like"/>
    <property type="match status" value="1"/>
</dbReference>
<gene>
    <name evidence="5" type="ORF">PVAND_000682</name>
</gene>
<dbReference type="InterPro" id="IPR003591">
    <property type="entry name" value="Leu-rich_rpt_typical-subtyp"/>
</dbReference>
<accession>A0A9J6BLB9</accession>
<protein>
    <submittedName>
        <fullName evidence="5">Uncharacterized protein</fullName>
    </submittedName>
</protein>
<evidence type="ECO:0000313" key="5">
    <source>
        <dbReference type="EMBL" id="KAG5670415.1"/>
    </source>
</evidence>
<sequence length="628" mass="71333">MKKLIAIILTFFLLPLTQGQTVQAILANTTIEPVTIQPVVNQLSTIQPITTSASSLLSPKGNLTCNYYSFDLMFRFFNKTYDVEEYMANNNKTPCIWMKNNGSKDLEFRLFADFRRAEFRNSTILRFPSNFFLNFTKLVIFRARNVQLQELKSSDFDGSDFLQLIDLSNNQIKKLNNQQFMALKTIKEIDLSYNQIENIDNGAFDLMGGNLTRIDLSNNKIKSFKEDFFLNLIVNVTRKWLPFDINLKNNQIEKIEPSQKDAIMLPEINLELSGNKMKNLELLKIEIFEIKLNNHSLESINVNASFINADNNKLTKLRIKGKTRSLSVRNNQISEITYDDHLSMLRSFLISGNKLTAEIVADFTQKITNIEILDISNNTLNSLKVDTFSELTKLERLSLSNVGLSEVTFGIFAYQRNIKFLDISYNNLSDIDLHIFSSVPNLEVLDLSGNNASTTISCRRIREILPKLKAIGLEDNNWICDNLSRLKICLASKAISIIDPVRPVKNESNIVGIKCKPNSEIMKNATTIVSTTSQATTNIVNDKLNEVVSKVDQLHDKVHDDKSGSYSSNGISSLELILSICVAVAVTVFVIYAFVKVKNYYKRNRFHMPFSGRNSPDTVITYDSSLTR</sequence>
<evidence type="ECO:0000256" key="1">
    <source>
        <dbReference type="ARBA" id="ARBA00022614"/>
    </source>
</evidence>
<dbReference type="PANTHER" id="PTHR24366">
    <property type="entry name" value="IG(IMMUNOGLOBULIN) AND LRR(LEUCINE RICH REPEAT) DOMAINS"/>
    <property type="match status" value="1"/>
</dbReference>
<feature type="chain" id="PRO_5039951317" evidence="4">
    <location>
        <begin position="20"/>
        <end position="628"/>
    </location>
</feature>
<dbReference type="OrthoDB" id="7789470at2759"/>
<feature type="transmembrane region" description="Helical" evidence="3">
    <location>
        <begin position="576"/>
        <end position="595"/>
    </location>
</feature>
<dbReference type="SMART" id="SM00369">
    <property type="entry name" value="LRR_TYP"/>
    <property type="match status" value="5"/>
</dbReference>
<evidence type="ECO:0000256" key="3">
    <source>
        <dbReference type="SAM" id="Phobius"/>
    </source>
</evidence>
<keyword evidence="1" id="KW-0433">Leucine-rich repeat</keyword>
<feature type="signal peptide" evidence="4">
    <location>
        <begin position="1"/>
        <end position="19"/>
    </location>
</feature>
<keyword evidence="3" id="KW-0812">Transmembrane</keyword>
<organism evidence="5 6">
    <name type="scientific">Polypedilum vanderplanki</name>
    <name type="common">Sleeping chironomid midge</name>
    <dbReference type="NCBI Taxonomy" id="319348"/>
    <lineage>
        <taxon>Eukaryota</taxon>
        <taxon>Metazoa</taxon>
        <taxon>Ecdysozoa</taxon>
        <taxon>Arthropoda</taxon>
        <taxon>Hexapoda</taxon>
        <taxon>Insecta</taxon>
        <taxon>Pterygota</taxon>
        <taxon>Neoptera</taxon>
        <taxon>Endopterygota</taxon>
        <taxon>Diptera</taxon>
        <taxon>Nematocera</taxon>
        <taxon>Chironomoidea</taxon>
        <taxon>Chironomidae</taxon>
        <taxon>Chironominae</taxon>
        <taxon>Polypedilum</taxon>
        <taxon>Polypedilum</taxon>
    </lineage>
</organism>
<comment type="caution">
    <text evidence="5">The sequence shown here is derived from an EMBL/GenBank/DDBJ whole genome shotgun (WGS) entry which is preliminary data.</text>
</comment>
<evidence type="ECO:0000256" key="2">
    <source>
        <dbReference type="ARBA" id="ARBA00022737"/>
    </source>
</evidence>
<dbReference type="SMART" id="SM00365">
    <property type="entry name" value="LRR_SD22"/>
    <property type="match status" value="4"/>
</dbReference>
<dbReference type="Proteomes" id="UP001107558">
    <property type="component" value="Chromosome 3"/>
</dbReference>
<reference evidence="5" key="1">
    <citation type="submission" date="2021-03" db="EMBL/GenBank/DDBJ databases">
        <title>Chromosome level genome of the anhydrobiotic midge Polypedilum vanderplanki.</title>
        <authorList>
            <person name="Yoshida Y."/>
            <person name="Kikawada T."/>
            <person name="Gusev O."/>
        </authorList>
    </citation>
    <scope>NUCLEOTIDE SEQUENCE</scope>
    <source>
        <strain evidence="5">NIAS01</strain>
        <tissue evidence="5">Whole body or cell culture</tissue>
    </source>
</reference>
<dbReference type="InterPro" id="IPR032675">
    <property type="entry name" value="LRR_dom_sf"/>
</dbReference>
<dbReference type="Gene3D" id="3.80.10.10">
    <property type="entry name" value="Ribonuclease Inhibitor"/>
    <property type="match status" value="2"/>
</dbReference>
<name>A0A9J6BLB9_POLVA</name>
<evidence type="ECO:0000313" key="6">
    <source>
        <dbReference type="Proteomes" id="UP001107558"/>
    </source>
</evidence>
<evidence type="ECO:0000256" key="4">
    <source>
        <dbReference type="SAM" id="SignalP"/>
    </source>
</evidence>
<keyword evidence="3" id="KW-1133">Transmembrane helix</keyword>
<dbReference type="Pfam" id="PF13855">
    <property type="entry name" value="LRR_8"/>
    <property type="match status" value="2"/>
</dbReference>
<keyword evidence="6" id="KW-1185">Reference proteome</keyword>
<dbReference type="PANTHER" id="PTHR24366:SF96">
    <property type="entry name" value="LEUCINE RICH REPEAT CONTAINING 53"/>
    <property type="match status" value="1"/>
</dbReference>